<name>A0A6M4IUK6_9BACT</name>
<dbReference type="InterPro" id="IPR000073">
    <property type="entry name" value="AB_hydrolase_1"/>
</dbReference>
<dbReference type="PANTHER" id="PTHR43689:SF8">
    <property type="entry name" value="ALPHA_BETA-HYDROLASES SUPERFAMILY PROTEIN"/>
    <property type="match status" value="1"/>
</dbReference>
<evidence type="ECO:0000259" key="1">
    <source>
        <dbReference type="Pfam" id="PF00561"/>
    </source>
</evidence>
<dbReference type="PANTHER" id="PTHR43689">
    <property type="entry name" value="HYDROLASE"/>
    <property type="match status" value="1"/>
</dbReference>
<evidence type="ECO:0000313" key="3">
    <source>
        <dbReference type="Proteomes" id="UP000500938"/>
    </source>
</evidence>
<dbReference type="KEGG" id="ggr:HKW67_19000"/>
<dbReference type="AlphaFoldDB" id="A0A6M4IUK6"/>
<protein>
    <submittedName>
        <fullName evidence="2">Alpha/beta hydrolase</fullName>
    </submittedName>
</protein>
<organism evidence="2 3">
    <name type="scientific">Gemmatimonas groenlandica</name>
    <dbReference type="NCBI Taxonomy" id="2732249"/>
    <lineage>
        <taxon>Bacteria</taxon>
        <taxon>Pseudomonadati</taxon>
        <taxon>Gemmatimonadota</taxon>
        <taxon>Gemmatimonadia</taxon>
        <taxon>Gemmatimonadales</taxon>
        <taxon>Gemmatimonadaceae</taxon>
        <taxon>Gemmatimonas</taxon>
    </lineage>
</organism>
<accession>A0A6M4IUK6</accession>
<dbReference type="EMBL" id="CP053085">
    <property type="protein sequence ID" value="QJR37449.1"/>
    <property type="molecule type" value="Genomic_DNA"/>
</dbReference>
<feature type="domain" description="AB hydrolase-1" evidence="1">
    <location>
        <begin position="66"/>
        <end position="300"/>
    </location>
</feature>
<keyword evidence="3" id="KW-1185">Reference proteome</keyword>
<dbReference type="Gene3D" id="3.40.50.1820">
    <property type="entry name" value="alpha/beta hydrolase"/>
    <property type="match status" value="1"/>
</dbReference>
<dbReference type="RefSeq" id="WP_171226884.1">
    <property type="nucleotide sequence ID" value="NZ_CP053085.1"/>
</dbReference>
<proteinExistence type="predicted"/>
<dbReference type="SUPFAM" id="SSF53474">
    <property type="entry name" value="alpha/beta-Hydrolases"/>
    <property type="match status" value="1"/>
</dbReference>
<evidence type="ECO:0000313" key="2">
    <source>
        <dbReference type="EMBL" id="QJR37449.1"/>
    </source>
</evidence>
<keyword evidence="2" id="KW-0378">Hydrolase</keyword>
<dbReference type="PRINTS" id="PR00111">
    <property type="entry name" value="ABHYDROLASE"/>
</dbReference>
<dbReference type="Pfam" id="PF00561">
    <property type="entry name" value="Abhydrolase_1"/>
    <property type="match status" value="1"/>
</dbReference>
<dbReference type="GO" id="GO:0016787">
    <property type="term" value="F:hydrolase activity"/>
    <property type="evidence" value="ECO:0007669"/>
    <property type="project" value="UniProtKB-KW"/>
</dbReference>
<gene>
    <name evidence="2" type="ORF">HKW67_19000</name>
</gene>
<sequence length="320" mass="34693">MKLARWLMGAFVLAVLLLLGLASVWAPDKPVAMLAARWAPPPSRFLALSGMRVHVRDEGPRSDSIPIVLVHGTSASLHTWDGWAASLRGSRRVIRFDLPGFGLTGPSPEEDYTLDAYTRLTLRLLDSLGVARFAVAGNSLGGEVAWHVASAAPDRVAALILVDAVGYPIVSQQVPIGFRLARTQGLAWLFTRILPRGVVESSVRSVYGDPSRVTDSLVTRYFELTLREGNRASLPRRFAQSRDGADSATIATLRVPTLIMWGGRDGLIPPDHAGRFARDIPGSRIQLFPELGHVPHEEDPVRTAAAARAFLECVACPSGR</sequence>
<reference evidence="2 3" key="1">
    <citation type="submission" date="2020-05" db="EMBL/GenBank/DDBJ databases">
        <title>Complete genome sequence of Gemmatimonas greenlandica TET16.</title>
        <authorList>
            <person name="Zeng Y."/>
        </authorList>
    </citation>
    <scope>NUCLEOTIDE SEQUENCE [LARGE SCALE GENOMIC DNA]</scope>
    <source>
        <strain evidence="2 3">TET16</strain>
    </source>
</reference>
<dbReference type="Proteomes" id="UP000500938">
    <property type="component" value="Chromosome"/>
</dbReference>
<dbReference type="InterPro" id="IPR029058">
    <property type="entry name" value="AB_hydrolase_fold"/>
</dbReference>